<dbReference type="EMBL" id="QQBH01000017">
    <property type="protein sequence ID" value="RDD86440.1"/>
    <property type="molecule type" value="Genomic_DNA"/>
</dbReference>
<dbReference type="OrthoDB" id="5240615at2"/>
<dbReference type="InterPro" id="IPR013736">
    <property type="entry name" value="Xaa-Pro_dipept_C"/>
</dbReference>
<dbReference type="Proteomes" id="UP000253742">
    <property type="component" value="Unassembled WGS sequence"/>
</dbReference>
<feature type="compositionally biased region" description="Basic residues" evidence="2">
    <location>
        <begin position="36"/>
        <end position="54"/>
    </location>
</feature>
<protein>
    <submittedName>
        <fullName evidence="4">CocE/NonD family hydrolase</fullName>
    </submittedName>
</protein>
<feature type="compositionally biased region" description="Basic residues" evidence="2">
    <location>
        <begin position="17"/>
        <end position="27"/>
    </location>
</feature>
<name>A0A369V3D3_9ACTN</name>
<dbReference type="STRING" id="146923.Spa2297_31040"/>
<evidence type="ECO:0000259" key="3">
    <source>
        <dbReference type="SMART" id="SM00939"/>
    </source>
</evidence>
<reference evidence="4 5" key="1">
    <citation type="submission" date="2018-07" db="EMBL/GenBank/DDBJ databases">
        <title>Genome guided investigation of antibiotics producing actinomycetales strain isolated from a Macau mangrove ecosystem.</title>
        <authorList>
            <person name="Hu D."/>
        </authorList>
    </citation>
    <scope>NUCLEOTIDE SEQUENCE [LARGE SCALE GENOMIC DNA]</scope>
    <source>
        <strain evidence="4 5">2297</strain>
    </source>
</reference>
<dbReference type="InterPro" id="IPR029058">
    <property type="entry name" value="AB_hydrolase_fold"/>
</dbReference>
<dbReference type="InterPro" id="IPR000383">
    <property type="entry name" value="Xaa-Pro-like_dom"/>
</dbReference>
<dbReference type="InterPro" id="IPR005674">
    <property type="entry name" value="CocE/Ser_esterase"/>
</dbReference>
<comment type="caution">
    <text evidence="4">The sequence shown here is derived from an EMBL/GenBank/DDBJ whole genome shotgun (WGS) entry which is preliminary data.</text>
</comment>
<evidence type="ECO:0000313" key="5">
    <source>
        <dbReference type="Proteomes" id="UP000253742"/>
    </source>
</evidence>
<proteinExistence type="predicted"/>
<organism evidence="4 5">
    <name type="scientific">Streptomyces parvulus</name>
    <dbReference type="NCBI Taxonomy" id="146923"/>
    <lineage>
        <taxon>Bacteria</taxon>
        <taxon>Bacillati</taxon>
        <taxon>Actinomycetota</taxon>
        <taxon>Actinomycetes</taxon>
        <taxon>Kitasatosporales</taxon>
        <taxon>Streptomycetaceae</taxon>
        <taxon>Streptomyces</taxon>
    </lineage>
</organism>
<feature type="region of interest" description="Disordered" evidence="2">
    <location>
        <begin position="480"/>
        <end position="521"/>
    </location>
</feature>
<feature type="compositionally biased region" description="Low complexity" evidence="2">
    <location>
        <begin position="94"/>
        <end position="105"/>
    </location>
</feature>
<feature type="domain" description="Xaa-Pro dipeptidyl-peptidase C-terminal" evidence="3">
    <location>
        <begin position="419"/>
        <end position="647"/>
    </location>
</feature>
<dbReference type="SUPFAM" id="SSF53474">
    <property type="entry name" value="alpha/beta-Hydrolases"/>
    <property type="match status" value="1"/>
</dbReference>
<dbReference type="Gene3D" id="2.60.120.260">
    <property type="entry name" value="Galactose-binding domain-like"/>
    <property type="match status" value="1"/>
</dbReference>
<dbReference type="AlphaFoldDB" id="A0A369V3D3"/>
<keyword evidence="1 4" id="KW-0378">Hydrolase</keyword>
<dbReference type="Pfam" id="PF08530">
    <property type="entry name" value="PepX_C"/>
    <property type="match status" value="1"/>
</dbReference>
<dbReference type="SMART" id="SM00939">
    <property type="entry name" value="PepX_C"/>
    <property type="match status" value="1"/>
</dbReference>
<dbReference type="InterPro" id="IPR008979">
    <property type="entry name" value="Galactose-bd-like_sf"/>
</dbReference>
<accession>A0A369V3D3</accession>
<dbReference type="GO" id="GO:0008239">
    <property type="term" value="F:dipeptidyl-peptidase activity"/>
    <property type="evidence" value="ECO:0007669"/>
    <property type="project" value="InterPro"/>
</dbReference>
<feature type="region of interest" description="Disordered" evidence="2">
    <location>
        <begin position="94"/>
        <end position="117"/>
    </location>
</feature>
<gene>
    <name evidence="4" type="ORF">DVZ84_24670</name>
</gene>
<feature type="compositionally biased region" description="Basic and acidic residues" evidence="2">
    <location>
        <begin position="106"/>
        <end position="115"/>
    </location>
</feature>
<evidence type="ECO:0000313" key="4">
    <source>
        <dbReference type="EMBL" id="RDD86440.1"/>
    </source>
</evidence>
<evidence type="ECO:0000256" key="2">
    <source>
        <dbReference type="SAM" id="MobiDB-lite"/>
    </source>
</evidence>
<evidence type="ECO:0000256" key="1">
    <source>
        <dbReference type="ARBA" id="ARBA00022801"/>
    </source>
</evidence>
<feature type="region of interest" description="Disordered" evidence="2">
    <location>
        <begin position="1"/>
        <end position="56"/>
    </location>
</feature>
<sequence length="681" mass="74128">MLARRVGGRGAICSRQSRSRTPHRRTRASLLDLHSSPHRRYRPHHPTCPHHLHPPSKEEHVRARRAAVRSASALVAALALTAGLAGPAVAADPADARPAAAPGDPVTHEENDRVPEGSVWTQHYFPSADRSGTRLHADVLLPEGLGRHEEVPVILSVGPYFAHAGQTGPEGWTRSGPSARFQDFIEGTDLFDRGYAFVMVDLRGFGGSTGCLDWGGPGEQADVKAAIDWASRQSWSTGAVGMYGKSYDAVTGLIGNNLDQRALRAVVAQEPLWDMYQYIYSNGVPRPNVTGTAGAYNSIATMPPMADDDPRYQEAARYEESHPECLTENSAGYRIADQRDEHWTSRDLARMARGSDTPLFVTQGFIENNTKPEEMEEYLDNHRGPERGWVGQWDHVRGGDRVGDGRLAMGREGWYDETLSFYDQYLKGVRPTVRYPAYAVEDSTGAWRAQRTWPVTERSVDLRLGDGAYVDDGGASARAALAAAGRPAPPEPPRPAGEWDMENAPATEPAAPRGLAAERAERQRAGEVGSSFFVWSKPLREDVRVTGTPRLSLKAKGEGNLMVKLYDVAPDGTAVMFDEQVSLVDSGRLTVDLKATDWTLAAGHVLAVEIGSVQTGSWRDTPSGETVRVGDARLRLALDDPADDVPTAGDRSPYLDTYLRQFTVTLPAGPGTYSVVPGGRP</sequence>
<dbReference type="SUPFAM" id="SSF49785">
    <property type="entry name" value="Galactose-binding domain-like"/>
    <property type="match status" value="1"/>
</dbReference>
<dbReference type="NCBIfam" id="TIGR00976">
    <property type="entry name" value="CocE_NonD"/>
    <property type="match status" value="1"/>
</dbReference>
<dbReference type="Gene3D" id="3.40.50.1820">
    <property type="entry name" value="alpha/beta hydrolase"/>
    <property type="match status" value="2"/>
</dbReference>
<dbReference type="Pfam" id="PF02129">
    <property type="entry name" value="Peptidase_S15"/>
    <property type="match status" value="1"/>
</dbReference>